<keyword evidence="4 6" id="KW-0143">Chaperone</keyword>
<comment type="subcellular location">
    <subcellularLocation>
        <location evidence="6">Cytoplasm</location>
    </subcellularLocation>
</comment>
<dbReference type="PROSITE" id="PS00296">
    <property type="entry name" value="CHAPERONINS_CPN60"/>
    <property type="match status" value="1"/>
</dbReference>
<dbReference type="FunFam" id="3.50.7.10:FF:000001">
    <property type="entry name" value="60 kDa chaperonin"/>
    <property type="match status" value="1"/>
</dbReference>
<comment type="caution">
    <text evidence="9">The sequence shown here is derived from an EMBL/GenBank/DDBJ whole genome shotgun (WGS) entry which is preliminary data.</text>
</comment>
<dbReference type="NCBIfam" id="NF009488">
    <property type="entry name" value="PRK12850.1"/>
    <property type="match status" value="1"/>
</dbReference>
<name>A0A6I0FDH6_9FIRM</name>
<accession>A0A6I0FDH6</accession>
<dbReference type="Gene3D" id="1.10.560.10">
    <property type="entry name" value="GroEL-like equatorial domain"/>
    <property type="match status" value="1"/>
</dbReference>
<dbReference type="NCBIfam" id="TIGR02348">
    <property type="entry name" value="GroEL"/>
    <property type="match status" value="1"/>
</dbReference>
<dbReference type="EMBL" id="WBZC01000048">
    <property type="protein sequence ID" value="KAB3532452.1"/>
    <property type="molecule type" value="Genomic_DNA"/>
</dbReference>
<evidence type="ECO:0000256" key="4">
    <source>
        <dbReference type="ARBA" id="ARBA00023186"/>
    </source>
</evidence>
<dbReference type="PANTHER" id="PTHR45633">
    <property type="entry name" value="60 KDA HEAT SHOCK PROTEIN, MITOCHONDRIAL"/>
    <property type="match status" value="1"/>
</dbReference>
<feature type="binding site" evidence="6">
    <location>
        <position position="413"/>
    </location>
    <ligand>
        <name>ATP</name>
        <dbReference type="ChEBI" id="CHEBI:30616"/>
    </ligand>
</feature>
<keyword evidence="10" id="KW-1185">Reference proteome</keyword>
<dbReference type="EC" id="5.6.1.7" evidence="6"/>
<dbReference type="HAMAP" id="MF_00600">
    <property type="entry name" value="CH60"/>
    <property type="match status" value="1"/>
</dbReference>
<dbReference type="GO" id="GO:0005524">
    <property type="term" value="F:ATP binding"/>
    <property type="evidence" value="ECO:0007669"/>
    <property type="project" value="UniProtKB-UniRule"/>
</dbReference>
<feature type="binding site" evidence="6">
    <location>
        <begin position="29"/>
        <end position="32"/>
    </location>
    <ligand>
        <name>ATP</name>
        <dbReference type="ChEBI" id="CHEBI:30616"/>
    </ligand>
</feature>
<proteinExistence type="inferred from homology"/>
<evidence type="ECO:0000256" key="6">
    <source>
        <dbReference type="HAMAP-Rule" id="MF_00600"/>
    </source>
</evidence>
<comment type="similarity">
    <text evidence="1 6 7">Belongs to the chaperonin (HSP60) family.</text>
</comment>
<evidence type="ECO:0000313" key="10">
    <source>
        <dbReference type="Proteomes" id="UP000432715"/>
    </source>
</evidence>
<dbReference type="InterPro" id="IPR001844">
    <property type="entry name" value="Cpn60/GroEL"/>
</dbReference>
<evidence type="ECO:0000256" key="3">
    <source>
        <dbReference type="ARBA" id="ARBA00022840"/>
    </source>
</evidence>
<dbReference type="GO" id="GO:0005737">
    <property type="term" value="C:cytoplasm"/>
    <property type="evidence" value="ECO:0007669"/>
    <property type="project" value="UniProtKB-SubCell"/>
</dbReference>
<dbReference type="Gene3D" id="3.50.7.10">
    <property type="entry name" value="GroEL"/>
    <property type="match status" value="1"/>
</dbReference>
<dbReference type="SUPFAM" id="SSF52029">
    <property type="entry name" value="GroEL apical domain-like"/>
    <property type="match status" value="1"/>
</dbReference>
<comment type="function">
    <text evidence="6 8">Together with its co-chaperonin GroES, plays an essential role in assisting protein folding. The GroEL-GroES system forms a nano-cage that allows encapsulation of the non-native substrate proteins and provides a physical environment optimized to promote and accelerate protein folding.</text>
</comment>
<dbReference type="RefSeq" id="WP_151861851.1">
    <property type="nucleotide sequence ID" value="NZ_WBZC01000048.1"/>
</dbReference>
<dbReference type="AlphaFoldDB" id="A0A6I0FDH6"/>
<evidence type="ECO:0000256" key="8">
    <source>
        <dbReference type="RuleBase" id="RU000419"/>
    </source>
</evidence>
<dbReference type="NCBIfam" id="NF000592">
    <property type="entry name" value="PRK00013.1"/>
    <property type="match status" value="1"/>
</dbReference>
<dbReference type="GO" id="GO:0140662">
    <property type="term" value="F:ATP-dependent protein folding chaperone"/>
    <property type="evidence" value="ECO:0007669"/>
    <property type="project" value="InterPro"/>
</dbReference>
<dbReference type="Gene3D" id="3.30.260.10">
    <property type="entry name" value="TCP-1-like chaperonin intermediate domain"/>
    <property type="match status" value="1"/>
</dbReference>
<keyword evidence="6" id="KW-0963">Cytoplasm</keyword>
<dbReference type="CDD" id="cd03344">
    <property type="entry name" value="GroEL"/>
    <property type="match status" value="1"/>
</dbReference>
<evidence type="ECO:0000256" key="1">
    <source>
        <dbReference type="ARBA" id="ARBA00006607"/>
    </source>
</evidence>
<feature type="binding site" evidence="6">
    <location>
        <position position="494"/>
    </location>
    <ligand>
        <name>ATP</name>
        <dbReference type="ChEBI" id="CHEBI:30616"/>
    </ligand>
</feature>
<feature type="binding site" evidence="6">
    <location>
        <begin position="86"/>
        <end position="90"/>
    </location>
    <ligand>
        <name>ATP</name>
        <dbReference type="ChEBI" id="CHEBI:30616"/>
    </ligand>
</feature>
<evidence type="ECO:0000313" key="9">
    <source>
        <dbReference type="EMBL" id="KAB3532452.1"/>
    </source>
</evidence>
<protein>
    <recommendedName>
        <fullName evidence="6">Chaperonin GroEL</fullName>
        <ecNumber evidence="6">5.6.1.7</ecNumber>
    </recommendedName>
    <alternativeName>
        <fullName evidence="6">60 kDa chaperonin</fullName>
    </alternativeName>
    <alternativeName>
        <fullName evidence="6">Chaperonin-60</fullName>
        <shortName evidence="6">Cpn60</shortName>
    </alternativeName>
</protein>
<evidence type="ECO:0000256" key="7">
    <source>
        <dbReference type="RuleBase" id="RU000418"/>
    </source>
</evidence>
<dbReference type="SUPFAM" id="SSF54849">
    <property type="entry name" value="GroEL-intermediate domain like"/>
    <property type="match status" value="1"/>
</dbReference>
<keyword evidence="5 6" id="KW-0413">Isomerase</keyword>
<keyword evidence="3 6" id="KW-0067">ATP-binding</keyword>
<dbReference type="NCBIfam" id="NF009487">
    <property type="entry name" value="PRK12849.1"/>
    <property type="match status" value="1"/>
</dbReference>
<dbReference type="InterPro" id="IPR027409">
    <property type="entry name" value="GroEL-like_apical_dom_sf"/>
</dbReference>
<comment type="caution">
    <text evidence="6">Lacks conserved residue(s) required for the propagation of feature annotation.</text>
</comment>
<dbReference type="GO" id="GO:0051082">
    <property type="term" value="F:unfolded protein binding"/>
    <property type="evidence" value="ECO:0007669"/>
    <property type="project" value="UniProtKB-UniRule"/>
</dbReference>
<dbReference type="Proteomes" id="UP000432715">
    <property type="component" value="Unassembled WGS sequence"/>
</dbReference>
<dbReference type="PRINTS" id="PR00298">
    <property type="entry name" value="CHAPERONIN60"/>
</dbReference>
<sequence length="544" mass="57891">MAKEIKFSEQARRSLEAGVNKLANTVKVTLGPKGRNVVIDKKFGSPLITNDGVTIAREIELEDAYENMGAQLVKEVATKTNDVAGDGTTTATLLAQAIIREGLKNVAAGANPMILKKGIHKAVDVAVAELQKISVPVENKEAIAQVGAISASDEEIGQLIANAMEKVGKDGVITVEESKSMGTTLEVVEGMQFDRGYSSPYMVTDTEKMEAVLNDPYILITDKKIANVQEILPVLEQIVQQGKKLLIIAEDVEGEALATLVVNKLRGTFECVAVKAPGFGDRRKAMLEDIAILTGGTVISEELGYELKSATIEMLGTARTVKVDKENTTIVEGAGDQKSIKDRVAQIKAQIEETTSEFDKEKLMERLAKLSGGVAVIQVGAATETELKERKLRIEDALNATRAAVEEGIVSGGGTALINVATAVEALLETIEGDEKTGIKIIRRALEEPLRQIAENAGLEGSVIVEKIMSSDKGLGFDALNEKYVNMIEAGIVDPTKVTRSALQNAASVSAMLLTTEAAIVDIKEEEPAMPGGMGGMGGGMPMM</sequence>
<dbReference type="InterPro" id="IPR027410">
    <property type="entry name" value="TCP-1-like_intermed_sf"/>
</dbReference>
<dbReference type="InterPro" id="IPR018370">
    <property type="entry name" value="Chaperonin_Cpn60_CS"/>
</dbReference>
<reference evidence="9 10" key="1">
    <citation type="submission" date="2019-10" db="EMBL/GenBank/DDBJ databases">
        <title>Alkaliphilus serpentinus sp. nov. and Alkaliphilus pronyensis sp. nov., two novel anaerobic alkaliphilic species isolated from the serpentinized-hosted hydrothermal field of the Prony Bay (New Caledonia).</title>
        <authorList>
            <person name="Postec A."/>
        </authorList>
    </citation>
    <scope>NUCLEOTIDE SEQUENCE [LARGE SCALE GENOMIC DNA]</scope>
    <source>
        <strain evidence="9 10">LacV</strain>
    </source>
</reference>
<organism evidence="9 10">
    <name type="scientific">Alkaliphilus pronyensis</name>
    <dbReference type="NCBI Taxonomy" id="1482732"/>
    <lineage>
        <taxon>Bacteria</taxon>
        <taxon>Bacillati</taxon>
        <taxon>Bacillota</taxon>
        <taxon>Clostridia</taxon>
        <taxon>Peptostreptococcales</taxon>
        <taxon>Natronincolaceae</taxon>
        <taxon>Alkaliphilus</taxon>
    </lineage>
</organism>
<dbReference type="Pfam" id="PF00118">
    <property type="entry name" value="Cpn60_TCP1"/>
    <property type="match status" value="1"/>
</dbReference>
<keyword evidence="2 6" id="KW-0547">Nucleotide-binding</keyword>
<feature type="binding site" evidence="6">
    <location>
        <begin position="478"/>
        <end position="480"/>
    </location>
    <ligand>
        <name>ATP</name>
        <dbReference type="ChEBI" id="CHEBI:30616"/>
    </ligand>
</feature>
<dbReference type="InterPro" id="IPR027413">
    <property type="entry name" value="GROEL-like_equatorial_sf"/>
</dbReference>
<gene>
    <name evidence="6 9" type="primary">groL</name>
    <name evidence="6" type="synonym">groEL</name>
    <name evidence="9" type="ORF">F8154_11955</name>
</gene>
<evidence type="ECO:0000256" key="5">
    <source>
        <dbReference type="ARBA" id="ARBA00023235"/>
    </source>
</evidence>
<dbReference type="GO" id="GO:0042026">
    <property type="term" value="P:protein refolding"/>
    <property type="evidence" value="ECO:0007669"/>
    <property type="project" value="UniProtKB-UniRule"/>
</dbReference>
<dbReference type="GO" id="GO:0016853">
    <property type="term" value="F:isomerase activity"/>
    <property type="evidence" value="ECO:0007669"/>
    <property type="project" value="UniProtKB-KW"/>
</dbReference>
<dbReference type="NCBIfam" id="NF009489">
    <property type="entry name" value="PRK12851.1"/>
    <property type="match status" value="1"/>
</dbReference>
<dbReference type="SUPFAM" id="SSF48592">
    <property type="entry name" value="GroEL equatorial domain-like"/>
    <property type="match status" value="1"/>
</dbReference>
<comment type="subunit">
    <text evidence="6 8">Forms a cylinder of 14 subunits composed of two heptameric rings stacked back-to-back. Interacts with the co-chaperonin GroES.</text>
</comment>
<dbReference type="InterPro" id="IPR002423">
    <property type="entry name" value="Cpn60/GroEL/TCP-1"/>
</dbReference>
<dbReference type="OrthoDB" id="9766614at2"/>
<evidence type="ECO:0000256" key="2">
    <source>
        <dbReference type="ARBA" id="ARBA00022741"/>
    </source>
</evidence>